<dbReference type="EMBL" id="CACTIH010007474">
    <property type="protein sequence ID" value="CAA3014232.1"/>
    <property type="molecule type" value="Genomic_DNA"/>
</dbReference>
<dbReference type="Gramene" id="OE9A073971T1">
    <property type="protein sequence ID" value="OE9A073971C1"/>
    <property type="gene ID" value="OE9A073971"/>
</dbReference>
<gene>
    <name evidence="2" type="ORF">OLEA9_A073971</name>
</gene>
<protein>
    <submittedName>
        <fullName evidence="2">Uncharacterized protein</fullName>
    </submittedName>
</protein>
<dbReference type="AlphaFoldDB" id="A0A8S0U6Q1"/>
<feature type="transmembrane region" description="Helical" evidence="1">
    <location>
        <begin position="47"/>
        <end position="67"/>
    </location>
</feature>
<organism evidence="2 3">
    <name type="scientific">Olea europaea subsp. europaea</name>
    <dbReference type="NCBI Taxonomy" id="158383"/>
    <lineage>
        <taxon>Eukaryota</taxon>
        <taxon>Viridiplantae</taxon>
        <taxon>Streptophyta</taxon>
        <taxon>Embryophyta</taxon>
        <taxon>Tracheophyta</taxon>
        <taxon>Spermatophyta</taxon>
        <taxon>Magnoliopsida</taxon>
        <taxon>eudicotyledons</taxon>
        <taxon>Gunneridae</taxon>
        <taxon>Pentapetalae</taxon>
        <taxon>asterids</taxon>
        <taxon>lamiids</taxon>
        <taxon>Lamiales</taxon>
        <taxon>Oleaceae</taxon>
        <taxon>Oleeae</taxon>
        <taxon>Olea</taxon>
    </lineage>
</organism>
<evidence type="ECO:0000256" key="1">
    <source>
        <dbReference type="SAM" id="Phobius"/>
    </source>
</evidence>
<sequence length="68" mass="6889">MEGRKMAVFFTVYVVVMILGFAENGAMAASEIVGAPAPAPGMESAGVALYVPAAMAAITTASLAAMFF</sequence>
<keyword evidence="3" id="KW-1185">Reference proteome</keyword>
<accession>A0A8S0U6Q1</accession>
<reference evidence="2 3" key="1">
    <citation type="submission" date="2019-12" db="EMBL/GenBank/DDBJ databases">
        <authorList>
            <person name="Alioto T."/>
            <person name="Alioto T."/>
            <person name="Gomez Garrido J."/>
        </authorList>
    </citation>
    <scope>NUCLEOTIDE SEQUENCE [LARGE SCALE GENOMIC DNA]</scope>
</reference>
<keyword evidence="1" id="KW-0812">Transmembrane</keyword>
<proteinExistence type="predicted"/>
<keyword evidence="1" id="KW-0472">Membrane</keyword>
<name>A0A8S0U6Q1_OLEEU</name>
<keyword evidence="1" id="KW-1133">Transmembrane helix</keyword>
<comment type="caution">
    <text evidence="2">The sequence shown here is derived from an EMBL/GenBank/DDBJ whole genome shotgun (WGS) entry which is preliminary data.</text>
</comment>
<dbReference type="Proteomes" id="UP000594638">
    <property type="component" value="Unassembled WGS sequence"/>
</dbReference>
<evidence type="ECO:0000313" key="2">
    <source>
        <dbReference type="EMBL" id="CAA3014232.1"/>
    </source>
</evidence>
<evidence type="ECO:0000313" key="3">
    <source>
        <dbReference type="Proteomes" id="UP000594638"/>
    </source>
</evidence>